<keyword evidence="7" id="KW-1185">Reference proteome</keyword>
<accession>A0A550CZ98</accession>
<dbReference type="Pfam" id="PF04032">
    <property type="entry name" value="Rpr2"/>
    <property type="match status" value="1"/>
</dbReference>
<keyword evidence="3" id="KW-0862">Zinc</keyword>
<dbReference type="GO" id="GO:0046872">
    <property type="term" value="F:metal ion binding"/>
    <property type="evidence" value="ECO:0007669"/>
    <property type="project" value="UniProtKB-KW"/>
</dbReference>
<dbReference type="PANTHER" id="PTHR14742">
    <property type="entry name" value="RIBONUCLEASE P SUBUNIT P21"/>
    <property type="match status" value="1"/>
</dbReference>
<evidence type="ECO:0000256" key="5">
    <source>
        <dbReference type="SAM" id="MobiDB-lite"/>
    </source>
</evidence>
<dbReference type="InterPro" id="IPR007175">
    <property type="entry name" value="Rpr2/Snm1/Rpp21"/>
</dbReference>
<dbReference type="PANTHER" id="PTHR14742:SF0">
    <property type="entry name" value="RIBONUCLEASE P PROTEIN SUBUNIT P21"/>
    <property type="match status" value="1"/>
</dbReference>
<dbReference type="AlphaFoldDB" id="A0A550CZ98"/>
<feature type="region of interest" description="Disordered" evidence="5">
    <location>
        <begin position="70"/>
        <end position="96"/>
    </location>
</feature>
<evidence type="ECO:0000256" key="2">
    <source>
        <dbReference type="ARBA" id="ARBA00022723"/>
    </source>
</evidence>
<evidence type="ECO:0000256" key="1">
    <source>
        <dbReference type="ARBA" id="ARBA00022694"/>
    </source>
</evidence>
<protein>
    <submittedName>
        <fullName evidence="6">RNAse P Rpr2/Rpp21/SNM1 subunit domain-containing protein</fullName>
    </submittedName>
</protein>
<evidence type="ECO:0000313" key="7">
    <source>
        <dbReference type="Proteomes" id="UP000320762"/>
    </source>
</evidence>
<gene>
    <name evidence="6" type="ORF">BD626DRAFT_448440</name>
</gene>
<feature type="compositionally biased region" description="Low complexity" evidence="5">
    <location>
        <begin position="8"/>
        <end position="26"/>
    </location>
</feature>
<name>A0A550CZ98_9AGAR</name>
<evidence type="ECO:0000313" key="6">
    <source>
        <dbReference type="EMBL" id="TRM70104.1"/>
    </source>
</evidence>
<feature type="region of interest" description="Disordered" evidence="5">
    <location>
        <begin position="1"/>
        <end position="39"/>
    </location>
</feature>
<dbReference type="GO" id="GO:0008033">
    <property type="term" value="P:tRNA processing"/>
    <property type="evidence" value="ECO:0007669"/>
    <property type="project" value="UniProtKB-KW"/>
</dbReference>
<dbReference type="EMBL" id="VDMD01000001">
    <property type="protein sequence ID" value="TRM70104.1"/>
    <property type="molecule type" value="Genomic_DNA"/>
</dbReference>
<evidence type="ECO:0000256" key="4">
    <source>
        <dbReference type="ARBA" id="ARBA00038402"/>
    </source>
</evidence>
<dbReference type="Proteomes" id="UP000320762">
    <property type="component" value="Unassembled WGS sequence"/>
</dbReference>
<keyword evidence="2" id="KW-0479">Metal-binding</keyword>
<organism evidence="6 7">
    <name type="scientific">Schizophyllum amplum</name>
    <dbReference type="NCBI Taxonomy" id="97359"/>
    <lineage>
        <taxon>Eukaryota</taxon>
        <taxon>Fungi</taxon>
        <taxon>Dikarya</taxon>
        <taxon>Basidiomycota</taxon>
        <taxon>Agaricomycotina</taxon>
        <taxon>Agaricomycetes</taxon>
        <taxon>Agaricomycetidae</taxon>
        <taxon>Agaricales</taxon>
        <taxon>Schizophyllaceae</taxon>
        <taxon>Schizophyllum</taxon>
    </lineage>
</organism>
<comment type="similarity">
    <text evidence="4">Belongs to the eukaryotic/archaeal RNase P protein component 4 family.</text>
</comment>
<reference evidence="6 7" key="1">
    <citation type="journal article" date="2019" name="New Phytol.">
        <title>Comparative genomics reveals unique wood-decay strategies and fruiting body development in the Schizophyllaceae.</title>
        <authorList>
            <person name="Almasi E."/>
            <person name="Sahu N."/>
            <person name="Krizsan K."/>
            <person name="Balint B."/>
            <person name="Kovacs G.M."/>
            <person name="Kiss B."/>
            <person name="Cseklye J."/>
            <person name="Drula E."/>
            <person name="Henrissat B."/>
            <person name="Nagy I."/>
            <person name="Chovatia M."/>
            <person name="Adam C."/>
            <person name="LaButti K."/>
            <person name="Lipzen A."/>
            <person name="Riley R."/>
            <person name="Grigoriev I.V."/>
            <person name="Nagy L.G."/>
        </authorList>
    </citation>
    <scope>NUCLEOTIDE SEQUENCE [LARGE SCALE GENOMIC DNA]</scope>
    <source>
        <strain evidence="6 7">NL-1724</strain>
    </source>
</reference>
<dbReference type="STRING" id="97359.A0A550CZ98"/>
<dbReference type="GO" id="GO:0005655">
    <property type="term" value="C:nucleolar ribonuclease P complex"/>
    <property type="evidence" value="ECO:0007669"/>
    <property type="project" value="TreeGrafter"/>
</dbReference>
<comment type="caution">
    <text evidence="6">The sequence shown here is derived from an EMBL/GenBank/DDBJ whole genome shotgun (WGS) entry which is preliminary data.</text>
</comment>
<dbReference type="Gene3D" id="6.20.50.20">
    <property type="match status" value="1"/>
</dbReference>
<dbReference type="OrthoDB" id="128536at2759"/>
<sequence>MDASSSHSAAPQQKPKQKASKQAATKTKADKVGGSGFGAVTNRDILQRMNFLYQSSVYLNTIFPPSHAINPAPPIQPIQQSASQPAKRKRRQATTVDLSREYVKTMKAVGRKSVMRIDPAVKRTICKAKNCDTVMIPGANVNVRVQSSNNHGHTLSFICPTCGRKRRIPAPSANTRSDEVTAAVVDADKQDVEMEDVQNAQRGDAAATMEGSSRHAGKLPLFADRTAGHVVLRGKDRVDASEDISSWAC</sequence>
<keyword evidence="1" id="KW-0819">tRNA processing</keyword>
<proteinExistence type="inferred from homology"/>
<evidence type="ECO:0000256" key="3">
    <source>
        <dbReference type="ARBA" id="ARBA00022833"/>
    </source>
</evidence>